<dbReference type="InterPro" id="IPR044653">
    <property type="entry name" value="AZF1/2/3-like"/>
</dbReference>
<evidence type="ECO:0000259" key="9">
    <source>
        <dbReference type="PROSITE" id="PS50157"/>
    </source>
</evidence>
<feature type="domain" description="C2H2-type" evidence="9">
    <location>
        <begin position="151"/>
        <end position="178"/>
    </location>
</feature>
<dbReference type="OrthoDB" id="40579at2759"/>
<dbReference type="Pfam" id="PF13912">
    <property type="entry name" value="zf-C2H2_6"/>
    <property type="match status" value="2"/>
</dbReference>
<keyword evidence="3 7" id="KW-0863">Zinc-finger</keyword>
<dbReference type="AlphaFoldDB" id="A0A6A3ALW9"/>
<protein>
    <submittedName>
        <fullName evidence="10">BTB/POZ domain-containing protein NPY2-like</fullName>
    </submittedName>
</protein>
<keyword evidence="11" id="KW-1185">Reference proteome</keyword>
<dbReference type="EMBL" id="VEPZ02000985">
    <property type="protein sequence ID" value="KAE8704863.1"/>
    <property type="molecule type" value="Genomic_DNA"/>
</dbReference>
<dbReference type="GO" id="GO:0008270">
    <property type="term" value="F:zinc ion binding"/>
    <property type="evidence" value="ECO:0007669"/>
    <property type="project" value="UniProtKB-KW"/>
</dbReference>
<dbReference type="SMART" id="SM00355">
    <property type="entry name" value="ZnF_C2H2"/>
    <property type="match status" value="2"/>
</dbReference>
<feature type="region of interest" description="Disordered" evidence="8">
    <location>
        <begin position="178"/>
        <end position="244"/>
    </location>
</feature>
<evidence type="ECO:0000256" key="6">
    <source>
        <dbReference type="ARBA" id="ARBA00023163"/>
    </source>
</evidence>
<proteinExistence type="predicted"/>
<evidence type="ECO:0000256" key="8">
    <source>
        <dbReference type="SAM" id="MobiDB-lite"/>
    </source>
</evidence>
<dbReference type="PANTHER" id="PTHR45988">
    <property type="entry name" value="C2H2 TYPE ZINC FINGER TRANSCRIPTION FACTOR FAMILY-RELATED"/>
    <property type="match status" value="1"/>
</dbReference>
<evidence type="ECO:0000313" key="10">
    <source>
        <dbReference type="EMBL" id="KAE8704863.1"/>
    </source>
</evidence>
<evidence type="ECO:0000256" key="1">
    <source>
        <dbReference type="ARBA" id="ARBA00022723"/>
    </source>
</evidence>
<dbReference type="SUPFAM" id="SSF57667">
    <property type="entry name" value="beta-beta-alpha zinc fingers"/>
    <property type="match status" value="1"/>
</dbReference>
<dbReference type="PROSITE" id="PS00028">
    <property type="entry name" value="ZINC_FINGER_C2H2_1"/>
    <property type="match status" value="2"/>
</dbReference>
<evidence type="ECO:0000256" key="2">
    <source>
        <dbReference type="ARBA" id="ARBA00022737"/>
    </source>
</evidence>
<dbReference type="PANTHER" id="PTHR45988:SF90">
    <property type="entry name" value="ZINC FINGER PROTEIN ZAT10-LIKE"/>
    <property type="match status" value="1"/>
</dbReference>
<keyword evidence="6" id="KW-0804">Transcription</keyword>
<dbReference type="InterPro" id="IPR036236">
    <property type="entry name" value="Znf_C2H2_sf"/>
</dbReference>
<accession>A0A6A3ALW9</accession>
<keyword evidence="5" id="KW-0805">Transcription regulation</keyword>
<sequence length="257" mass="27996">MALETLNSPTSAPPLLHHDDMVDLHYVEPWTKRKRTKRPRIENPPTEEEYLALCLLMLAQGTTATTRNNPSAAAKISLNHYKCKVCNKAFPTYQALGGHKSSHRKLVIGADGHPTTTASAEDKFSASGSVIATTTRNSTPPMVNNQGGKTHTCTICYKTFSSGQALGGHKRCHYDAGTGSSSNNNSGSDGVKSSSQSQRDFDLNLPAAPEETSIEDVHRKNKFSGNDEEVESPSADGKPLRPPRLLNDIVKDQIWIR</sequence>
<keyword evidence="1" id="KW-0479">Metal-binding</keyword>
<reference evidence="10" key="1">
    <citation type="submission" date="2019-09" db="EMBL/GenBank/DDBJ databases">
        <title>Draft genome information of white flower Hibiscus syriacus.</title>
        <authorList>
            <person name="Kim Y.-M."/>
        </authorList>
    </citation>
    <scope>NUCLEOTIDE SEQUENCE [LARGE SCALE GENOMIC DNA]</scope>
    <source>
        <strain evidence="10">YM2019G1</strain>
    </source>
</reference>
<evidence type="ECO:0000256" key="3">
    <source>
        <dbReference type="ARBA" id="ARBA00022771"/>
    </source>
</evidence>
<feature type="compositionally biased region" description="Low complexity" evidence="8">
    <location>
        <begin position="179"/>
        <end position="197"/>
    </location>
</feature>
<comment type="caution">
    <text evidence="10">The sequence shown here is derived from an EMBL/GenBank/DDBJ whole genome shotgun (WGS) entry which is preliminary data.</text>
</comment>
<keyword evidence="2" id="KW-0677">Repeat</keyword>
<evidence type="ECO:0000256" key="5">
    <source>
        <dbReference type="ARBA" id="ARBA00023015"/>
    </source>
</evidence>
<evidence type="ECO:0000256" key="7">
    <source>
        <dbReference type="PROSITE-ProRule" id="PRU00042"/>
    </source>
</evidence>
<dbReference type="PROSITE" id="PS50157">
    <property type="entry name" value="ZINC_FINGER_C2H2_2"/>
    <property type="match status" value="2"/>
</dbReference>
<gene>
    <name evidence="10" type="ORF">F3Y22_tig00110435pilonHSYRG00085</name>
</gene>
<keyword evidence="4" id="KW-0862">Zinc</keyword>
<name>A0A6A3ALW9_HIBSY</name>
<dbReference type="GO" id="GO:0003700">
    <property type="term" value="F:DNA-binding transcription factor activity"/>
    <property type="evidence" value="ECO:0007669"/>
    <property type="project" value="InterPro"/>
</dbReference>
<feature type="domain" description="C2H2-type" evidence="9">
    <location>
        <begin position="81"/>
        <end position="103"/>
    </location>
</feature>
<dbReference type="Proteomes" id="UP000436088">
    <property type="component" value="Unassembled WGS sequence"/>
</dbReference>
<dbReference type="Gene3D" id="3.30.160.60">
    <property type="entry name" value="Classic Zinc Finger"/>
    <property type="match status" value="1"/>
</dbReference>
<evidence type="ECO:0000256" key="4">
    <source>
        <dbReference type="ARBA" id="ARBA00022833"/>
    </source>
</evidence>
<dbReference type="GO" id="GO:0000976">
    <property type="term" value="F:transcription cis-regulatory region binding"/>
    <property type="evidence" value="ECO:0007669"/>
    <property type="project" value="TreeGrafter"/>
</dbReference>
<dbReference type="GO" id="GO:0005634">
    <property type="term" value="C:nucleus"/>
    <property type="evidence" value="ECO:0007669"/>
    <property type="project" value="TreeGrafter"/>
</dbReference>
<evidence type="ECO:0000313" key="11">
    <source>
        <dbReference type="Proteomes" id="UP000436088"/>
    </source>
</evidence>
<organism evidence="10 11">
    <name type="scientific">Hibiscus syriacus</name>
    <name type="common">Rose of Sharon</name>
    <dbReference type="NCBI Taxonomy" id="106335"/>
    <lineage>
        <taxon>Eukaryota</taxon>
        <taxon>Viridiplantae</taxon>
        <taxon>Streptophyta</taxon>
        <taxon>Embryophyta</taxon>
        <taxon>Tracheophyta</taxon>
        <taxon>Spermatophyta</taxon>
        <taxon>Magnoliopsida</taxon>
        <taxon>eudicotyledons</taxon>
        <taxon>Gunneridae</taxon>
        <taxon>Pentapetalae</taxon>
        <taxon>rosids</taxon>
        <taxon>malvids</taxon>
        <taxon>Malvales</taxon>
        <taxon>Malvaceae</taxon>
        <taxon>Malvoideae</taxon>
        <taxon>Hibiscus</taxon>
    </lineage>
</organism>
<dbReference type="InterPro" id="IPR013087">
    <property type="entry name" value="Znf_C2H2_type"/>
</dbReference>